<reference evidence="1 2" key="1">
    <citation type="submission" date="2015-08" db="EMBL/GenBank/DDBJ databases">
        <title>Next Generation Sequencing and Analysis of the Genome of Puccinia sorghi L Schw, the Causal Agent of Maize Common Rust.</title>
        <authorList>
            <person name="Rochi L."/>
            <person name="Burguener G."/>
            <person name="Darino M."/>
            <person name="Turjanski A."/>
            <person name="Kreff E."/>
            <person name="Dieguez M.J."/>
            <person name="Sacco F."/>
        </authorList>
    </citation>
    <scope>NUCLEOTIDE SEQUENCE [LARGE SCALE GENOMIC DNA]</scope>
    <source>
        <strain evidence="1 2">RO10H11247</strain>
    </source>
</reference>
<name>A0A0L6VSU6_9BASI</name>
<accession>A0A0L6VSU6</accession>
<organism evidence="1 2">
    <name type="scientific">Puccinia sorghi</name>
    <dbReference type="NCBI Taxonomy" id="27349"/>
    <lineage>
        <taxon>Eukaryota</taxon>
        <taxon>Fungi</taxon>
        <taxon>Dikarya</taxon>
        <taxon>Basidiomycota</taxon>
        <taxon>Pucciniomycotina</taxon>
        <taxon>Pucciniomycetes</taxon>
        <taxon>Pucciniales</taxon>
        <taxon>Pucciniaceae</taxon>
        <taxon>Puccinia</taxon>
    </lineage>
</organism>
<evidence type="ECO:0000313" key="1">
    <source>
        <dbReference type="EMBL" id="KNZ63265.1"/>
    </source>
</evidence>
<protein>
    <submittedName>
        <fullName evidence="1">Uncharacterized protein</fullName>
    </submittedName>
</protein>
<dbReference type="EMBL" id="LAVV01001854">
    <property type="protein sequence ID" value="KNZ63265.1"/>
    <property type="molecule type" value="Genomic_DNA"/>
</dbReference>
<keyword evidence="2" id="KW-1185">Reference proteome</keyword>
<gene>
    <name evidence="1" type="ORF">VP01_1166g3</name>
</gene>
<comment type="caution">
    <text evidence="1">The sequence shown here is derived from an EMBL/GenBank/DDBJ whole genome shotgun (WGS) entry which is preliminary data.</text>
</comment>
<proteinExistence type="predicted"/>
<evidence type="ECO:0000313" key="2">
    <source>
        <dbReference type="Proteomes" id="UP000037035"/>
    </source>
</evidence>
<sequence>MLIHLNPYLWANLCVYCKFVWDHIKIEIPVMCNLEMKIGAPMPPKWGDNWLPQDDEQLSESWLKISKYSIQSTRPKKTSFGDLWKNTTMTRLGQVLLVPSQGITICCLG</sequence>
<dbReference type="Proteomes" id="UP000037035">
    <property type="component" value="Unassembled WGS sequence"/>
</dbReference>
<dbReference type="VEuPathDB" id="FungiDB:VP01_1166g3"/>
<dbReference type="AlphaFoldDB" id="A0A0L6VSU6"/>